<evidence type="ECO:0000313" key="3">
    <source>
        <dbReference type="Proteomes" id="UP001283361"/>
    </source>
</evidence>
<organism evidence="2 3">
    <name type="scientific">Elysia crispata</name>
    <name type="common">lettuce slug</name>
    <dbReference type="NCBI Taxonomy" id="231223"/>
    <lineage>
        <taxon>Eukaryota</taxon>
        <taxon>Metazoa</taxon>
        <taxon>Spiralia</taxon>
        <taxon>Lophotrochozoa</taxon>
        <taxon>Mollusca</taxon>
        <taxon>Gastropoda</taxon>
        <taxon>Heterobranchia</taxon>
        <taxon>Euthyneura</taxon>
        <taxon>Panpulmonata</taxon>
        <taxon>Sacoglossa</taxon>
        <taxon>Placobranchoidea</taxon>
        <taxon>Plakobranchidae</taxon>
        <taxon>Elysia</taxon>
    </lineage>
</organism>
<feature type="signal peptide" evidence="1">
    <location>
        <begin position="1"/>
        <end position="23"/>
    </location>
</feature>
<evidence type="ECO:0000256" key="1">
    <source>
        <dbReference type="SAM" id="SignalP"/>
    </source>
</evidence>
<accession>A0AAE0ZYC0</accession>
<reference evidence="2" key="1">
    <citation type="journal article" date="2023" name="G3 (Bethesda)">
        <title>A reference genome for the long-term kleptoplast-retaining sea slug Elysia crispata morphotype clarki.</title>
        <authorList>
            <person name="Eastman K.E."/>
            <person name="Pendleton A.L."/>
            <person name="Shaikh M.A."/>
            <person name="Suttiyut T."/>
            <person name="Ogas R."/>
            <person name="Tomko P."/>
            <person name="Gavelis G."/>
            <person name="Widhalm J.R."/>
            <person name="Wisecaver J.H."/>
        </authorList>
    </citation>
    <scope>NUCLEOTIDE SEQUENCE</scope>
    <source>
        <strain evidence="2">ECLA1</strain>
    </source>
</reference>
<proteinExistence type="predicted"/>
<keyword evidence="1" id="KW-0732">Signal</keyword>
<sequence length="282" mass="31482">MRPRRNSMIQLFKLVITLFQVFCTQFESNLCSNGKPWLLDKEIMKHERTKMRLSLASLMDRSKQPRSTVSLISRSVIKLLFVPTSPATQICKVDRTDPVHVVQKIGKIRPVTFSFRPGRLTIATYRIRGDYSGATPESISPRVEIIGGGAGPSWQGRAARLGSARLGSARLGLGWVGLKISFITRRESYDFMALTDESCNNNLLTADGSRSEPWGIRADVLSPQPSDDGHAVVTDVDLPNLGVSGRTLYLHSHRMMDMPWLLTWIYRTLGYQGGRFISTAIG</sequence>
<comment type="caution">
    <text evidence="2">The sequence shown here is derived from an EMBL/GenBank/DDBJ whole genome shotgun (WGS) entry which is preliminary data.</text>
</comment>
<feature type="chain" id="PRO_5041961618" evidence="1">
    <location>
        <begin position="24"/>
        <end position="282"/>
    </location>
</feature>
<evidence type="ECO:0000313" key="2">
    <source>
        <dbReference type="EMBL" id="KAK3776877.1"/>
    </source>
</evidence>
<name>A0AAE0ZYC0_9GAST</name>
<protein>
    <submittedName>
        <fullName evidence="2">Uncharacterized protein</fullName>
    </submittedName>
</protein>
<keyword evidence="3" id="KW-1185">Reference proteome</keyword>
<dbReference type="Proteomes" id="UP001283361">
    <property type="component" value="Unassembled WGS sequence"/>
</dbReference>
<gene>
    <name evidence="2" type="ORF">RRG08_024650</name>
</gene>
<dbReference type="AlphaFoldDB" id="A0AAE0ZYC0"/>
<dbReference type="EMBL" id="JAWDGP010003173">
    <property type="protein sequence ID" value="KAK3776877.1"/>
    <property type="molecule type" value="Genomic_DNA"/>
</dbReference>